<protein>
    <submittedName>
        <fullName evidence="2">Uncharacterized protein</fullName>
    </submittedName>
</protein>
<name>S6BK80_BABBO</name>
<keyword evidence="1" id="KW-0812">Transmembrane</keyword>
<evidence type="ECO:0000256" key="1">
    <source>
        <dbReference type="SAM" id="Phobius"/>
    </source>
</evidence>
<accession>S6BK80</accession>
<reference evidence="2" key="1">
    <citation type="journal article" date="2014" name="BMC Genomics">
        <title>The Babesia bovis gene and promoter model: an update from full-length EST analysis.</title>
        <authorList>
            <person name="Yamagishi J."/>
            <person name="Wakaguri H."/>
            <person name="Yokoyama N."/>
            <person name="Yamashita R."/>
            <person name="Suzuki Y."/>
            <person name="Xuan X."/>
            <person name="Igarashi I."/>
        </authorList>
    </citation>
    <scope>NUCLEOTIDE SEQUENCE</scope>
    <source>
        <strain evidence="2">Texas</strain>
    </source>
</reference>
<dbReference type="EMBL" id="AK440438">
    <property type="protein sequence ID" value="BAN64232.1"/>
    <property type="molecule type" value="mRNA"/>
</dbReference>
<proteinExistence type="evidence at transcript level"/>
<keyword evidence="1" id="KW-0472">Membrane</keyword>
<sequence length="206" mass="22506">MAITTGIPRTQSRKRSIAIVLYLTVATLCLSQVIHDVRANEVAKVQDTLSGSAESYEQTATSELNRPDDTVEDATSGTGKSLGYYQKYKQFVSNHKNKFIVAFVTLSAIFFVAVLVAITCCCAQESCSKSYAPIPILLGIGIFGFVLYKLYGQNVLGDCKNNITQWLDDNLGLPENNQGVPAKRETIDPDTLPGIQYLKGVVNKSE</sequence>
<feature type="transmembrane region" description="Helical" evidence="1">
    <location>
        <begin position="16"/>
        <end position="34"/>
    </location>
</feature>
<dbReference type="AlphaFoldDB" id="S6BK80"/>
<keyword evidence="1" id="KW-1133">Transmembrane helix</keyword>
<evidence type="ECO:0000313" key="2">
    <source>
        <dbReference type="EMBL" id="BAN64232.1"/>
    </source>
</evidence>
<organism evidence="2">
    <name type="scientific">Babesia bovis</name>
    <dbReference type="NCBI Taxonomy" id="5865"/>
    <lineage>
        <taxon>Eukaryota</taxon>
        <taxon>Sar</taxon>
        <taxon>Alveolata</taxon>
        <taxon>Apicomplexa</taxon>
        <taxon>Aconoidasida</taxon>
        <taxon>Piroplasmida</taxon>
        <taxon>Babesiidae</taxon>
        <taxon>Babesia</taxon>
    </lineage>
</organism>
<feature type="transmembrane region" description="Helical" evidence="1">
    <location>
        <begin position="130"/>
        <end position="151"/>
    </location>
</feature>
<feature type="transmembrane region" description="Helical" evidence="1">
    <location>
        <begin position="99"/>
        <end position="123"/>
    </location>
</feature>
<dbReference type="VEuPathDB" id="PiroplasmaDB:BBOV_IV012110"/>